<dbReference type="InterPro" id="IPR031009">
    <property type="entry name" value="Tcm_partner"/>
</dbReference>
<dbReference type="NCBIfam" id="TIGR04474">
    <property type="entry name" value="tcm_partner"/>
    <property type="match status" value="1"/>
</dbReference>
<protein>
    <submittedName>
        <fullName evidence="1">Three-Cys-motif partner protein TcmP</fullName>
    </submittedName>
</protein>
<accession>A0A7S8HDQ1</accession>
<dbReference type="Proteomes" id="UP000593594">
    <property type="component" value="Chromosome"/>
</dbReference>
<gene>
    <name evidence="1" type="primary">tcmP</name>
    <name evidence="1" type="ORF">HW532_21495</name>
</gene>
<organism evidence="1 2">
    <name type="scientific">Kaustia mangrovi</name>
    <dbReference type="NCBI Taxonomy" id="2593653"/>
    <lineage>
        <taxon>Bacteria</taxon>
        <taxon>Pseudomonadati</taxon>
        <taxon>Pseudomonadota</taxon>
        <taxon>Alphaproteobacteria</taxon>
        <taxon>Hyphomicrobiales</taxon>
        <taxon>Parvibaculaceae</taxon>
        <taxon>Kaustia</taxon>
    </lineage>
</organism>
<reference evidence="1 2" key="1">
    <citation type="submission" date="2020-06" db="EMBL/GenBank/DDBJ databases">
        <title>Genome sequence of 2 isolates from Red Sea Mangroves.</title>
        <authorList>
            <person name="Sefrji F."/>
            <person name="Michoud G."/>
            <person name="Merlino G."/>
            <person name="Daffonchio D."/>
        </authorList>
    </citation>
    <scope>NUCLEOTIDE SEQUENCE [LARGE SCALE GENOMIC DNA]</scope>
    <source>
        <strain evidence="1 2">R1DC25</strain>
    </source>
</reference>
<keyword evidence="2" id="KW-1185">Reference proteome</keyword>
<evidence type="ECO:0000313" key="2">
    <source>
        <dbReference type="Proteomes" id="UP000593594"/>
    </source>
</evidence>
<dbReference type="RefSeq" id="WP_213162415.1">
    <property type="nucleotide sequence ID" value="NZ_CP058214.1"/>
</dbReference>
<sequence length="420" mass="47494">MTVKKNFAWTLGGPLPRIEAHSERKLEVLRRYLDVYFDTVASIPHMDCLKIAIVDGFCGGGKYQRGEETIPGSPLIILDAVRDAQERLNRDRRKPFEIAASFHFVDDEPDHIEHLRGVIEAAGYADKLGSTIHLYPGKFAEHLPTIMAKISDRQRAGRSIFLLDQWGYLDVPMASIRAIFGKLTRAEVLLTFSIDALLNYLSTDRKASATLAQFGVDREFISMWEANKSDIDFSRITAQRAVMSHLRNNSQALFFTPFMLFSQASGRMMMFAHLSQHQTARDKMLGVHWDFQNRFTHIGRGSLFELGFDARLLEDKGSLFRFTELDRETMMGELREELPDKVLGMLGAGPISLGELMAVLGNQTAARNTDIFSVLQTLAAERVLEIVSKEGREKRPTTALKISDRLAMPRQKTFWFGSKG</sequence>
<dbReference type="EMBL" id="CP058214">
    <property type="protein sequence ID" value="QPC45042.1"/>
    <property type="molecule type" value="Genomic_DNA"/>
</dbReference>
<name>A0A7S8HDQ1_9HYPH</name>
<proteinExistence type="predicted"/>
<dbReference type="AlphaFoldDB" id="A0A7S8HDQ1"/>
<dbReference type="KEGG" id="kmn:HW532_21495"/>
<evidence type="ECO:0000313" key="1">
    <source>
        <dbReference type="EMBL" id="QPC45042.1"/>
    </source>
</evidence>